<evidence type="ECO:0000313" key="1">
    <source>
        <dbReference type="EMBL" id="MFC7618459.1"/>
    </source>
</evidence>
<reference evidence="2" key="1">
    <citation type="journal article" date="2019" name="Int. J. Syst. Evol. Microbiol.">
        <title>The Global Catalogue of Microorganisms (GCM) 10K type strain sequencing project: providing services to taxonomists for standard genome sequencing and annotation.</title>
        <authorList>
            <consortium name="The Broad Institute Genomics Platform"/>
            <consortium name="The Broad Institute Genome Sequencing Center for Infectious Disease"/>
            <person name="Wu L."/>
            <person name="Ma J."/>
        </authorList>
    </citation>
    <scope>NUCLEOTIDE SEQUENCE [LARGE SCALE GENOMIC DNA]</scope>
    <source>
        <strain evidence="2">JCM 17695</strain>
    </source>
</reference>
<accession>A0ABW2TXE1</accession>
<evidence type="ECO:0000313" key="2">
    <source>
        <dbReference type="Proteomes" id="UP001596512"/>
    </source>
</evidence>
<name>A0ABW2TXE1_9PSEU</name>
<sequence length="97" mass="10585">MNGFSVDPGELDAVAGRARALADGVREDAVWRYGVDVERWPADDPLRAAIARYQQSLQDAVVRLCGSADKIADRLTATAETYRRGDEEQSAVFGDRG</sequence>
<comment type="caution">
    <text evidence="1">The sequence shown here is derived from an EMBL/GenBank/DDBJ whole genome shotgun (WGS) entry which is preliminary data.</text>
</comment>
<dbReference type="Proteomes" id="UP001596512">
    <property type="component" value="Unassembled WGS sequence"/>
</dbReference>
<keyword evidence="2" id="KW-1185">Reference proteome</keyword>
<proteinExistence type="predicted"/>
<dbReference type="EMBL" id="JBHTEY010000004">
    <property type="protein sequence ID" value="MFC7618459.1"/>
    <property type="molecule type" value="Genomic_DNA"/>
</dbReference>
<gene>
    <name evidence="1" type="ORF">ACFQV2_39050</name>
</gene>
<organism evidence="1 2">
    <name type="scientific">Actinokineospora soli</name>
    <dbReference type="NCBI Taxonomy" id="1048753"/>
    <lineage>
        <taxon>Bacteria</taxon>
        <taxon>Bacillati</taxon>
        <taxon>Actinomycetota</taxon>
        <taxon>Actinomycetes</taxon>
        <taxon>Pseudonocardiales</taxon>
        <taxon>Pseudonocardiaceae</taxon>
        <taxon>Actinokineospora</taxon>
    </lineage>
</organism>
<protein>
    <submittedName>
        <fullName evidence="1">Type VII secretion target</fullName>
    </submittedName>
</protein>
<dbReference type="Pfam" id="PF10824">
    <property type="entry name" value="T7SS_ESX_EspC"/>
    <property type="match status" value="1"/>
</dbReference>
<dbReference type="InterPro" id="IPR022536">
    <property type="entry name" value="EspC"/>
</dbReference>